<keyword evidence="2" id="KW-1185">Reference proteome</keyword>
<dbReference type="Gene3D" id="3.40.50.1240">
    <property type="entry name" value="Phosphoglycerate mutase-like"/>
    <property type="match status" value="1"/>
</dbReference>
<dbReference type="eggNOG" id="COG2062">
    <property type="taxonomic scope" value="Bacteria"/>
</dbReference>
<evidence type="ECO:0000313" key="1">
    <source>
        <dbReference type="EMBL" id="EFM25880.1"/>
    </source>
</evidence>
<dbReference type="RefSeq" id="WP_008901260.1">
    <property type="nucleotide sequence ID" value="NZ_GL397071.1"/>
</dbReference>
<dbReference type="InterPro" id="IPR029033">
    <property type="entry name" value="His_PPase_superfam"/>
</dbReference>
<comment type="caution">
    <text evidence="1">The sequence shown here is derived from an EMBL/GenBank/DDBJ whole genome shotgun (WGS) entry which is preliminary data.</text>
</comment>
<dbReference type="CDD" id="cd07040">
    <property type="entry name" value="HP"/>
    <property type="match status" value="1"/>
</dbReference>
<accession>E0NJT5</accession>
<organism evidence="1 2">
    <name type="scientific">Peptoniphilus duerdenii ATCC BAA-1640</name>
    <dbReference type="NCBI Taxonomy" id="862517"/>
    <lineage>
        <taxon>Bacteria</taxon>
        <taxon>Bacillati</taxon>
        <taxon>Bacillota</taxon>
        <taxon>Tissierellia</taxon>
        <taxon>Tissierellales</taxon>
        <taxon>Peptoniphilaceae</taxon>
        <taxon>Peptoniphilus</taxon>
    </lineage>
</organism>
<dbReference type="STRING" id="862517.HMPREF9225_0424"/>
<gene>
    <name evidence="1" type="ORF">HMPREF9225_0424</name>
</gene>
<reference evidence="1 2" key="1">
    <citation type="submission" date="2010-07" db="EMBL/GenBank/DDBJ databases">
        <authorList>
            <person name="Muzny D."/>
            <person name="Qin X."/>
            <person name="Deng J."/>
            <person name="Jiang H."/>
            <person name="Liu Y."/>
            <person name="Qu J."/>
            <person name="Song X.-Z."/>
            <person name="Zhang L."/>
            <person name="Thornton R."/>
            <person name="Coyle M."/>
            <person name="Francisco L."/>
            <person name="Jackson L."/>
            <person name="Javaid M."/>
            <person name="Korchina V."/>
            <person name="Kovar C."/>
            <person name="Mata R."/>
            <person name="Mathew T."/>
            <person name="Ngo R."/>
            <person name="Nguyen L."/>
            <person name="Nguyen N."/>
            <person name="Okwuonu G."/>
            <person name="Ongeri F."/>
            <person name="Pham C."/>
            <person name="Simmons D."/>
            <person name="Wilczek-Boney K."/>
            <person name="Hale W."/>
            <person name="Jakkamsetti A."/>
            <person name="Pham P."/>
            <person name="Ruth R."/>
            <person name="San Lucas F."/>
            <person name="Warren J."/>
            <person name="Zhang J."/>
            <person name="Zhao Z."/>
            <person name="Zhou C."/>
            <person name="Zhu D."/>
            <person name="Lee S."/>
            <person name="Bess C."/>
            <person name="Blankenburg K."/>
            <person name="Forbes L."/>
            <person name="Fu Q."/>
            <person name="Gubbala S."/>
            <person name="Hirani K."/>
            <person name="Jayaseelan J.C."/>
            <person name="Lara F."/>
            <person name="Munidasa M."/>
            <person name="Palculict T."/>
            <person name="Patil S."/>
            <person name="Pu L.-L."/>
            <person name="Saada N."/>
            <person name="Tang L."/>
            <person name="Weissenberger G."/>
            <person name="Zhu Y."/>
            <person name="Hemphill L."/>
            <person name="Shang Y."/>
            <person name="Youmans B."/>
            <person name="Ayvaz T."/>
            <person name="Ross M."/>
            <person name="Santibanez J."/>
            <person name="Aqrawi P."/>
            <person name="Gross S."/>
            <person name="Joshi V."/>
            <person name="Fowler G."/>
            <person name="Nazareth L."/>
            <person name="Reid J."/>
            <person name="Worley K."/>
            <person name="Petrosino J."/>
            <person name="Highlander S."/>
            <person name="Gibbs R."/>
        </authorList>
    </citation>
    <scope>NUCLEOTIDE SEQUENCE [LARGE SCALE GENOMIC DNA]</scope>
    <source>
        <strain evidence="1 2">ATCC BAA-1640</strain>
    </source>
</reference>
<dbReference type="OrthoDB" id="1697438at2"/>
<dbReference type="EMBL" id="AEEH01000019">
    <property type="protein sequence ID" value="EFM25880.1"/>
    <property type="molecule type" value="Genomic_DNA"/>
</dbReference>
<proteinExistence type="predicted"/>
<protein>
    <submittedName>
        <fullName evidence="1">Phosphoglycerate mutase family protein</fullName>
    </submittedName>
</protein>
<dbReference type="Pfam" id="PF00300">
    <property type="entry name" value="His_Phos_1"/>
    <property type="match status" value="1"/>
</dbReference>
<sequence>MRIYFIRHGIAEAFASDDKRRGLTFEGRMKLEDTFSKFAKEFKKEGITDYRIFCSTYQRSMETAEILSEYLGEPYSIKQYLGGCTTKELMYRLELSRKKCYILISHEPYISNWIFELTGEDVIVSRGSIHKIDI</sequence>
<dbReference type="Proteomes" id="UP000003280">
    <property type="component" value="Unassembled WGS sequence"/>
</dbReference>
<dbReference type="InterPro" id="IPR013078">
    <property type="entry name" value="His_Pase_superF_clade-1"/>
</dbReference>
<dbReference type="SUPFAM" id="SSF53254">
    <property type="entry name" value="Phosphoglycerate mutase-like"/>
    <property type="match status" value="1"/>
</dbReference>
<dbReference type="HOGENOM" id="CLU_084603_3_2_9"/>
<name>E0NJT5_9FIRM</name>
<evidence type="ECO:0000313" key="2">
    <source>
        <dbReference type="Proteomes" id="UP000003280"/>
    </source>
</evidence>
<dbReference type="AlphaFoldDB" id="E0NJT5"/>